<evidence type="ECO:0000313" key="4">
    <source>
        <dbReference type="Proteomes" id="UP001589562"/>
    </source>
</evidence>
<dbReference type="InterPro" id="IPR018958">
    <property type="entry name" value="Knr4/Smi1-like_dom"/>
</dbReference>
<dbReference type="Proteomes" id="UP001589562">
    <property type="component" value="Unassembled WGS sequence"/>
</dbReference>
<evidence type="ECO:0000259" key="2">
    <source>
        <dbReference type="SMART" id="SM00860"/>
    </source>
</evidence>
<accession>A0ABV5H5G0</accession>
<dbReference type="EMBL" id="JBHMFE010000007">
    <property type="protein sequence ID" value="MFB9107118.1"/>
    <property type="molecule type" value="Genomic_DNA"/>
</dbReference>
<feature type="coiled-coil region" evidence="1">
    <location>
        <begin position="205"/>
        <end position="259"/>
    </location>
</feature>
<protein>
    <submittedName>
        <fullName evidence="3">SMI1/KNR4 family protein</fullName>
    </submittedName>
</protein>
<evidence type="ECO:0000256" key="1">
    <source>
        <dbReference type="SAM" id="Coils"/>
    </source>
</evidence>
<organism evidence="3 4">
    <name type="scientific">Flavobacterium gyeonganense</name>
    <dbReference type="NCBI Taxonomy" id="1310418"/>
    <lineage>
        <taxon>Bacteria</taxon>
        <taxon>Pseudomonadati</taxon>
        <taxon>Bacteroidota</taxon>
        <taxon>Flavobacteriia</taxon>
        <taxon>Flavobacteriales</taxon>
        <taxon>Flavobacteriaceae</taxon>
        <taxon>Flavobacterium</taxon>
    </lineage>
</organism>
<name>A0ABV5H5G0_9FLAO</name>
<dbReference type="InterPro" id="IPR037883">
    <property type="entry name" value="Knr4/Smi1-like_sf"/>
</dbReference>
<reference evidence="3 4" key="1">
    <citation type="submission" date="2024-09" db="EMBL/GenBank/DDBJ databases">
        <authorList>
            <person name="Sun Q."/>
            <person name="Mori K."/>
        </authorList>
    </citation>
    <scope>NUCLEOTIDE SEQUENCE [LARGE SCALE GENOMIC DNA]</scope>
    <source>
        <strain evidence="3 4">CECT 8365</strain>
    </source>
</reference>
<feature type="domain" description="Knr4/Smi1-like" evidence="2">
    <location>
        <begin position="27"/>
        <end position="189"/>
    </location>
</feature>
<dbReference type="SUPFAM" id="SSF160631">
    <property type="entry name" value="SMI1/KNR4-like"/>
    <property type="match status" value="1"/>
</dbReference>
<evidence type="ECO:0000313" key="3">
    <source>
        <dbReference type="EMBL" id="MFB9107118.1"/>
    </source>
</evidence>
<dbReference type="Pfam" id="PF09346">
    <property type="entry name" value="SMI1_KNR4"/>
    <property type="match status" value="1"/>
</dbReference>
<sequence length="274" mass="32662">MDNLHSKMLDSIKDSKWVLDEIYMFLPTEPEENLIAFEAKFNVRIPEDYRFFLLNVSNGIVNKNKWGLNLVEKIDFVDFFYEDNEYNPSIPFELTNKVVFGRGSDCKEVSPYPYEITFDQNYDIFEKGYSNGQIHIAGYGCGTSAFIVVNGSEYSNVWVDDFSSNNEVYPEYDFKSNRPRFSFTDWLIEGVNREVTIHGQNIEWEKRIKLEEKAKQDKIDEQKRELEIKRLDQIKREKFAEQKREVEREEQRSKKTHKNLLIYLIDKMFSVKKR</sequence>
<gene>
    <name evidence="3" type="ORF">ACFFVK_00885</name>
</gene>
<keyword evidence="4" id="KW-1185">Reference proteome</keyword>
<keyword evidence="1" id="KW-0175">Coiled coil</keyword>
<dbReference type="SMART" id="SM00860">
    <property type="entry name" value="SMI1_KNR4"/>
    <property type="match status" value="1"/>
</dbReference>
<dbReference type="Gene3D" id="3.40.1580.10">
    <property type="entry name" value="SMI1/KNR4-like"/>
    <property type="match status" value="1"/>
</dbReference>
<comment type="caution">
    <text evidence="3">The sequence shown here is derived from an EMBL/GenBank/DDBJ whole genome shotgun (WGS) entry which is preliminary data.</text>
</comment>
<proteinExistence type="predicted"/>
<dbReference type="RefSeq" id="WP_379679376.1">
    <property type="nucleotide sequence ID" value="NZ_JBHMFE010000007.1"/>
</dbReference>